<protein>
    <recommendedName>
        <fullName evidence="4">Lsr2 protein</fullName>
    </recommendedName>
</protein>
<gene>
    <name evidence="2" type="ORF">JM949_06335</name>
</gene>
<evidence type="ECO:0000313" key="3">
    <source>
        <dbReference type="Proteomes" id="UP000622245"/>
    </source>
</evidence>
<proteinExistence type="predicted"/>
<reference evidence="2 3" key="1">
    <citation type="submission" date="2021-01" db="EMBL/GenBank/DDBJ databases">
        <title>Draft genome sequence of Micromonospora sp. strain STR1s_6.</title>
        <authorList>
            <person name="Karlyshev A."/>
            <person name="Jawad R."/>
        </authorList>
    </citation>
    <scope>NUCLEOTIDE SEQUENCE [LARGE SCALE GENOMIC DNA]</scope>
    <source>
        <strain evidence="2 3">STR1S-6</strain>
    </source>
</reference>
<evidence type="ECO:0000256" key="1">
    <source>
        <dbReference type="SAM" id="MobiDB-lite"/>
    </source>
</evidence>
<name>A0ABS1YCL8_9ACTN</name>
<feature type="region of interest" description="Disordered" evidence="1">
    <location>
        <begin position="84"/>
        <end position="131"/>
    </location>
</feature>
<dbReference type="Proteomes" id="UP000622245">
    <property type="component" value="Unassembled WGS sequence"/>
</dbReference>
<dbReference type="EMBL" id="JAEVHL010000017">
    <property type="protein sequence ID" value="MBM0275100.1"/>
    <property type="molecule type" value="Genomic_DNA"/>
</dbReference>
<dbReference type="RefSeq" id="WP_203147506.1">
    <property type="nucleotide sequence ID" value="NZ_JAEVHL010000017.1"/>
</dbReference>
<evidence type="ECO:0000313" key="2">
    <source>
        <dbReference type="EMBL" id="MBM0275100.1"/>
    </source>
</evidence>
<comment type="caution">
    <text evidence="2">The sequence shown here is derived from an EMBL/GenBank/DDBJ whole genome shotgun (WGS) entry which is preliminary data.</text>
</comment>
<evidence type="ECO:0008006" key="4">
    <source>
        <dbReference type="Google" id="ProtNLM"/>
    </source>
</evidence>
<accession>A0ABS1YCL8</accession>
<keyword evidence="3" id="KW-1185">Reference proteome</keyword>
<organism evidence="2 3">
    <name type="scientific">Micromonospora tarensis</name>
    <dbReference type="NCBI Taxonomy" id="2806100"/>
    <lineage>
        <taxon>Bacteria</taxon>
        <taxon>Bacillati</taxon>
        <taxon>Actinomycetota</taxon>
        <taxon>Actinomycetes</taxon>
        <taxon>Micromonosporales</taxon>
        <taxon>Micromonosporaceae</taxon>
        <taxon>Micromonospora</taxon>
    </lineage>
</organism>
<sequence>MAEKTIIHGSFWYIDDEGLHQSAVRGDKVDITRDEDLKRGERHGAFATDEDLAPGSDFRAFVDRRAAAGAPGIVTVDPADVEGRISPAGSADPRIQSGLVDPAGVPGPSVRPQTGPEVPDGGGKRPSVNAPKAEWVAYHVEQRPDDLDEGTARAQAEAMTLPVLKQRAGVDYHADAPPQV</sequence>